<keyword evidence="4" id="KW-1185">Reference proteome</keyword>
<gene>
    <name evidence="3" type="primary">20199052</name>
    <name evidence="2" type="ORF">HELRODRAFT_161144</name>
</gene>
<sequence>MTLIRLRNIMFCKSWMHSCNTDSTSRGEFGALDGKNISAPHTGLFNPYFSPPHSPSHRHSTINTTLTRGRPCISSSSSSSSISSSVGNSNNQVAHGHSWWDGCRKCFCNHGYEMCELVVCPPVRCSNPIVLSDSCCPTCPVCISSVNGVMHSSHCFPTVSNSRQSNRLTVDGSLKGYPVQLVPGSIGPPEIFNIASLEFILHGILLMRC</sequence>
<dbReference type="Pfam" id="PF23334">
    <property type="entry name" value="VWC2L_2nd"/>
    <property type="match status" value="1"/>
</dbReference>
<dbReference type="RefSeq" id="XP_009019346.1">
    <property type="nucleotide sequence ID" value="XM_009021098.1"/>
</dbReference>
<organism evidence="3 4">
    <name type="scientific">Helobdella robusta</name>
    <name type="common">Californian leech</name>
    <dbReference type="NCBI Taxonomy" id="6412"/>
    <lineage>
        <taxon>Eukaryota</taxon>
        <taxon>Metazoa</taxon>
        <taxon>Spiralia</taxon>
        <taxon>Lophotrochozoa</taxon>
        <taxon>Annelida</taxon>
        <taxon>Clitellata</taxon>
        <taxon>Hirudinea</taxon>
        <taxon>Rhynchobdellida</taxon>
        <taxon>Glossiphoniidae</taxon>
        <taxon>Helobdella</taxon>
    </lineage>
</organism>
<reference evidence="4" key="1">
    <citation type="submission" date="2012-12" db="EMBL/GenBank/DDBJ databases">
        <authorList>
            <person name="Hellsten U."/>
            <person name="Grimwood J."/>
            <person name="Chapman J.A."/>
            <person name="Shapiro H."/>
            <person name="Aerts A."/>
            <person name="Otillar R.P."/>
            <person name="Terry A.Y."/>
            <person name="Boore J.L."/>
            <person name="Simakov O."/>
            <person name="Marletaz F."/>
            <person name="Cho S.-J."/>
            <person name="Edsinger-Gonzales E."/>
            <person name="Havlak P."/>
            <person name="Kuo D.-H."/>
            <person name="Larsson T."/>
            <person name="Lv J."/>
            <person name="Arendt D."/>
            <person name="Savage R."/>
            <person name="Osoegawa K."/>
            <person name="de Jong P."/>
            <person name="Lindberg D.R."/>
            <person name="Seaver E.C."/>
            <person name="Weisblat D.A."/>
            <person name="Putnam N.H."/>
            <person name="Grigoriev I.V."/>
            <person name="Rokhsar D.S."/>
        </authorList>
    </citation>
    <scope>NUCLEOTIDE SEQUENCE</scope>
</reference>
<evidence type="ECO:0000259" key="1">
    <source>
        <dbReference type="PROSITE" id="PS50184"/>
    </source>
</evidence>
<dbReference type="KEGG" id="hro:HELRODRAFT_161144"/>
<dbReference type="OrthoDB" id="5976811at2759"/>
<dbReference type="EMBL" id="KB096742">
    <property type="protein sequence ID" value="ESO01938.1"/>
    <property type="molecule type" value="Genomic_DNA"/>
</dbReference>
<dbReference type="InParanoid" id="T1ER52"/>
<dbReference type="PROSITE" id="PS50184">
    <property type="entry name" value="VWFC_2"/>
    <property type="match status" value="1"/>
</dbReference>
<reference evidence="2 4" key="2">
    <citation type="journal article" date="2013" name="Nature">
        <title>Insights into bilaterian evolution from three spiralian genomes.</title>
        <authorList>
            <person name="Simakov O."/>
            <person name="Marletaz F."/>
            <person name="Cho S.J."/>
            <person name="Edsinger-Gonzales E."/>
            <person name="Havlak P."/>
            <person name="Hellsten U."/>
            <person name="Kuo D.H."/>
            <person name="Larsson T."/>
            <person name="Lv J."/>
            <person name="Arendt D."/>
            <person name="Savage R."/>
            <person name="Osoegawa K."/>
            <person name="de Jong P."/>
            <person name="Grimwood J."/>
            <person name="Chapman J.A."/>
            <person name="Shapiro H."/>
            <person name="Aerts A."/>
            <person name="Otillar R.P."/>
            <person name="Terry A.Y."/>
            <person name="Boore J.L."/>
            <person name="Grigoriev I.V."/>
            <person name="Lindberg D.R."/>
            <person name="Seaver E.C."/>
            <person name="Weisblat D.A."/>
            <person name="Putnam N.H."/>
            <person name="Rokhsar D.S."/>
        </authorList>
    </citation>
    <scope>NUCLEOTIDE SEQUENCE</scope>
</reference>
<dbReference type="InterPro" id="IPR001007">
    <property type="entry name" value="VWF_dom"/>
</dbReference>
<dbReference type="AlphaFoldDB" id="T1ER52"/>
<evidence type="ECO:0000313" key="2">
    <source>
        <dbReference type="EMBL" id="ESO01938.1"/>
    </source>
</evidence>
<name>T1ER52_HELRO</name>
<dbReference type="GeneID" id="20199052"/>
<dbReference type="HOGENOM" id="CLU_1316690_0_0_1"/>
<evidence type="ECO:0000313" key="3">
    <source>
        <dbReference type="EnsemblMetazoa" id="HelroP161144"/>
    </source>
</evidence>
<dbReference type="EnsemblMetazoa" id="HelroT161144">
    <property type="protein sequence ID" value="HelroP161144"/>
    <property type="gene ID" value="HelroG161144"/>
</dbReference>
<dbReference type="SUPFAM" id="SSF57603">
    <property type="entry name" value="FnI-like domain"/>
    <property type="match status" value="1"/>
</dbReference>
<dbReference type="SMART" id="SM00214">
    <property type="entry name" value="VWC"/>
    <property type="match status" value="1"/>
</dbReference>
<reference evidence="3" key="3">
    <citation type="submission" date="2015-06" db="UniProtKB">
        <authorList>
            <consortium name="EnsemblMetazoa"/>
        </authorList>
    </citation>
    <scope>IDENTIFICATION</scope>
</reference>
<dbReference type="CTD" id="20199052"/>
<dbReference type="Proteomes" id="UP000015101">
    <property type="component" value="Unassembled WGS sequence"/>
</dbReference>
<protein>
    <recommendedName>
        <fullName evidence="1">VWFC domain-containing protein</fullName>
    </recommendedName>
</protein>
<evidence type="ECO:0000313" key="4">
    <source>
        <dbReference type="Proteomes" id="UP000015101"/>
    </source>
</evidence>
<proteinExistence type="predicted"/>
<dbReference type="EMBL" id="AMQM01000754">
    <property type="status" value="NOT_ANNOTATED_CDS"/>
    <property type="molecule type" value="Genomic_DNA"/>
</dbReference>
<dbReference type="Gene3D" id="6.20.200.20">
    <property type="match status" value="1"/>
</dbReference>
<feature type="domain" description="VWFC" evidence="1">
    <location>
        <begin position="83"/>
        <end position="140"/>
    </location>
</feature>
<dbReference type="STRING" id="6412.T1ER52"/>
<accession>T1ER52</accession>